<evidence type="ECO:0000313" key="2">
    <source>
        <dbReference type="EMBL" id="KAH3695594.1"/>
    </source>
</evidence>
<gene>
    <name evidence="2" type="ORF">DPMN_083051</name>
</gene>
<reference evidence="2" key="1">
    <citation type="journal article" date="2019" name="bioRxiv">
        <title>The Genome of the Zebra Mussel, Dreissena polymorpha: A Resource for Invasive Species Research.</title>
        <authorList>
            <person name="McCartney M.A."/>
            <person name="Auch B."/>
            <person name="Kono T."/>
            <person name="Mallez S."/>
            <person name="Zhang Y."/>
            <person name="Obille A."/>
            <person name="Becker A."/>
            <person name="Abrahante J.E."/>
            <person name="Garbe J."/>
            <person name="Badalamenti J.P."/>
            <person name="Herman A."/>
            <person name="Mangelson H."/>
            <person name="Liachko I."/>
            <person name="Sullivan S."/>
            <person name="Sone E.D."/>
            <person name="Koren S."/>
            <person name="Silverstein K.A.T."/>
            <person name="Beckman K.B."/>
            <person name="Gohl D.M."/>
        </authorList>
    </citation>
    <scope>NUCLEOTIDE SEQUENCE</scope>
    <source>
        <strain evidence="2">Duluth1</strain>
        <tissue evidence="2">Whole animal</tissue>
    </source>
</reference>
<name>A0A9D3YBQ6_DREPO</name>
<dbReference type="InterPro" id="IPR004875">
    <property type="entry name" value="DDE_SF_endonuclease_dom"/>
</dbReference>
<dbReference type="Pfam" id="PF03184">
    <property type="entry name" value="DDE_1"/>
    <property type="match status" value="1"/>
</dbReference>
<proteinExistence type="predicted"/>
<evidence type="ECO:0000259" key="1">
    <source>
        <dbReference type="Pfam" id="PF03184"/>
    </source>
</evidence>
<dbReference type="InterPro" id="IPR036397">
    <property type="entry name" value="RNaseH_sf"/>
</dbReference>
<keyword evidence="3" id="KW-1185">Reference proteome</keyword>
<comment type="caution">
    <text evidence="2">The sequence shown here is derived from an EMBL/GenBank/DDBJ whole genome shotgun (WGS) entry which is preliminary data.</text>
</comment>
<organism evidence="2 3">
    <name type="scientific">Dreissena polymorpha</name>
    <name type="common">Zebra mussel</name>
    <name type="synonym">Mytilus polymorpha</name>
    <dbReference type="NCBI Taxonomy" id="45954"/>
    <lineage>
        <taxon>Eukaryota</taxon>
        <taxon>Metazoa</taxon>
        <taxon>Spiralia</taxon>
        <taxon>Lophotrochozoa</taxon>
        <taxon>Mollusca</taxon>
        <taxon>Bivalvia</taxon>
        <taxon>Autobranchia</taxon>
        <taxon>Heteroconchia</taxon>
        <taxon>Euheterodonta</taxon>
        <taxon>Imparidentia</taxon>
        <taxon>Neoheterodontei</taxon>
        <taxon>Myida</taxon>
        <taxon>Dreissenoidea</taxon>
        <taxon>Dreissenidae</taxon>
        <taxon>Dreissena</taxon>
    </lineage>
</organism>
<reference evidence="2" key="2">
    <citation type="submission" date="2020-11" db="EMBL/GenBank/DDBJ databases">
        <authorList>
            <person name="McCartney M.A."/>
            <person name="Auch B."/>
            <person name="Kono T."/>
            <person name="Mallez S."/>
            <person name="Becker A."/>
            <person name="Gohl D.M."/>
            <person name="Silverstein K.A.T."/>
            <person name="Koren S."/>
            <person name="Bechman K.B."/>
            <person name="Herman A."/>
            <person name="Abrahante J.E."/>
            <person name="Garbe J."/>
        </authorList>
    </citation>
    <scope>NUCLEOTIDE SEQUENCE</scope>
    <source>
        <strain evidence="2">Duluth1</strain>
        <tissue evidence="2">Whole animal</tissue>
    </source>
</reference>
<dbReference type="Gene3D" id="3.30.420.10">
    <property type="entry name" value="Ribonuclease H-like superfamily/Ribonuclease H"/>
    <property type="match status" value="1"/>
</dbReference>
<dbReference type="EMBL" id="JAIWYP010000016">
    <property type="protein sequence ID" value="KAH3695594.1"/>
    <property type="molecule type" value="Genomic_DNA"/>
</dbReference>
<feature type="domain" description="DDE-1" evidence="1">
    <location>
        <begin position="2"/>
        <end position="67"/>
    </location>
</feature>
<dbReference type="GO" id="GO:0003676">
    <property type="term" value="F:nucleic acid binding"/>
    <property type="evidence" value="ECO:0007669"/>
    <property type="project" value="InterPro"/>
</dbReference>
<dbReference type="Proteomes" id="UP000828390">
    <property type="component" value="Unassembled WGS sequence"/>
</dbReference>
<protein>
    <recommendedName>
        <fullName evidence="1">DDE-1 domain-containing protein</fullName>
    </recommendedName>
</protein>
<dbReference type="AlphaFoldDB" id="A0A9D3YBQ6"/>
<accession>A0A9D3YBQ6</accession>
<evidence type="ECO:0000313" key="3">
    <source>
        <dbReference type="Proteomes" id="UP000828390"/>
    </source>
</evidence>
<sequence>MSETGWSTTSTFKDYLENHFLTNINKGDGSQPVILLLDGHTTHTSTEMMKWARERNIHLFCLPAHTSPA</sequence>